<feature type="transmembrane region" description="Helical" evidence="6">
    <location>
        <begin position="125"/>
        <end position="142"/>
    </location>
</feature>
<organism evidence="8 9">
    <name type="scientific">Pseudobacillus wudalianchiensis</name>
    <dbReference type="NCBI Taxonomy" id="1743143"/>
    <lineage>
        <taxon>Bacteria</taxon>
        <taxon>Bacillati</taxon>
        <taxon>Bacillota</taxon>
        <taxon>Bacilli</taxon>
        <taxon>Bacillales</taxon>
        <taxon>Bacillaceae</taxon>
        <taxon>Pseudobacillus</taxon>
    </lineage>
</organism>
<keyword evidence="4 6" id="KW-1133">Transmembrane helix</keyword>
<evidence type="ECO:0000313" key="9">
    <source>
        <dbReference type="Proteomes" id="UP000092578"/>
    </source>
</evidence>
<dbReference type="InterPro" id="IPR021062">
    <property type="entry name" value="ArAE_1_C"/>
</dbReference>
<reference evidence="9" key="1">
    <citation type="submission" date="2016-05" db="EMBL/GenBank/DDBJ databases">
        <authorList>
            <person name="Liu B."/>
            <person name="Wang J."/>
            <person name="Zhu Y."/>
            <person name="Liu G."/>
            <person name="Chen Q."/>
            <person name="Chen Z."/>
            <person name="Lan J."/>
            <person name="Che J."/>
            <person name="Ge C."/>
            <person name="Shi H."/>
            <person name="Pan Z."/>
            <person name="Liu X."/>
        </authorList>
    </citation>
    <scope>NUCLEOTIDE SEQUENCE [LARGE SCALE GENOMIC DNA]</scope>
    <source>
        <strain evidence="9">FJAT-27215</strain>
    </source>
</reference>
<gene>
    <name evidence="8" type="ORF">A8F95_02980</name>
</gene>
<evidence type="ECO:0000256" key="1">
    <source>
        <dbReference type="ARBA" id="ARBA00004651"/>
    </source>
</evidence>
<evidence type="ECO:0000259" key="7">
    <source>
        <dbReference type="Pfam" id="PF11728"/>
    </source>
</evidence>
<dbReference type="PANTHER" id="PTHR40064:SF1">
    <property type="entry name" value="MEMBRANE PROTEIN"/>
    <property type="match status" value="1"/>
</dbReference>
<dbReference type="InterPro" id="IPR052984">
    <property type="entry name" value="UPF0421"/>
</dbReference>
<dbReference type="RefSeq" id="WP_065409156.1">
    <property type="nucleotide sequence ID" value="NZ_MAYT01000001.1"/>
</dbReference>
<protein>
    <recommendedName>
        <fullName evidence="7">Putative aromatic acid exporter C-terminal domain-containing protein</fullName>
    </recommendedName>
</protein>
<evidence type="ECO:0000256" key="2">
    <source>
        <dbReference type="ARBA" id="ARBA00022475"/>
    </source>
</evidence>
<dbReference type="Pfam" id="PF06081">
    <property type="entry name" value="ArAE_1"/>
    <property type="match status" value="1"/>
</dbReference>
<dbReference type="AlphaFoldDB" id="A0A1B9B9A7"/>
<keyword evidence="2" id="KW-1003">Cell membrane</keyword>
<evidence type="ECO:0000256" key="5">
    <source>
        <dbReference type="ARBA" id="ARBA00023136"/>
    </source>
</evidence>
<comment type="caution">
    <text evidence="8">The sequence shown here is derived from an EMBL/GenBank/DDBJ whole genome shotgun (WGS) entry which is preliminary data.</text>
</comment>
<keyword evidence="9" id="KW-1185">Reference proteome</keyword>
<dbReference type="EMBL" id="MAYT01000001">
    <property type="protein sequence ID" value="OCA92670.1"/>
    <property type="molecule type" value="Genomic_DNA"/>
</dbReference>
<dbReference type="GO" id="GO:0005886">
    <property type="term" value="C:plasma membrane"/>
    <property type="evidence" value="ECO:0007669"/>
    <property type="project" value="UniProtKB-SubCell"/>
</dbReference>
<name>A0A1B9B9A7_9BACI</name>
<dbReference type="Gene3D" id="1.20.120.940">
    <property type="entry name" value="Putative aromatic acid exporter, C-terminal domain"/>
    <property type="match status" value="1"/>
</dbReference>
<keyword evidence="5 6" id="KW-0472">Membrane</keyword>
<feature type="transmembrane region" description="Helical" evidence="6">
    <location>
        <begin position="20"/>
        <end position="40"/>
    </location>
</feature>
<accession>A0A1B9B9A7</accession>
<sequence length="332" mass="37710">MFKIGYRTAKTAVGTTAAIMISQWVGLENFVSAGIITILCIQNTRRKSLQAARSRFFACAIAMVFSFAFFEGIGYYAPVVGLLLLFFIPTLVATKLKEGVVTSSVIILHIFSAGEVTGQLILNEFYIISIGIGVALLMNLYMPSVEKKLYGFQEEIERNFTAIFHEIALYLRNQDHMWDGKEIVKTEKMIKEGKMLAFQNVENHLLKDDKIFYSYFVMREKQFDIIERILGIVTSISHQVKAAIVLADFMDALSERVHPGNTALLHLAKLYDLKAEIDQMDLPDTREEFEARAALFQFIKEMEEYLLIKSSFKGLKKEKAAGRTRKPAPQME</sequence>
<dbReference type="PANTHER" id="PTHR40064">
    <property type="entry name" value="MEMBRANE PROTEIN-RELATED"/>
    <property type="match status" value="1"/>
</dbReference>
<evidence type="ECO:0000256" key="4">
    <source>
        <dbReference type="ARBA" id="ARBA00022989"/>
    </source>
</evidence>
<comment type="subcellular location">
    <subcellularLocation>
        <location evidence="1">Cell membrane</location>
        <topology evidence="1">Multi-pass membrane protein</topology>
    </subcellularLocation>
</comment>
<keyword evidence="3 6" id="KW-0812">Transmembrane</keyword>
<feature type="transmembrane region" description="Helical" evidence="6">
    <location>
        <begin position="52"/>
        <end position="69"/>
    </location>
</feature>
<proteinExistence type="predicted"/>
<feature type="domain" description="Putative aromatic acid exporter C-terminal" evidence="7">
    <location>
        <begin position="146"/>
        <end position="310"/>
    </location>
</feature>
<evidence type="ECO:0000256" key="3">
    <source>
        <dbReference type="ARBA" id="ARBA00022692"/>
    </source>
</evidence>
<evidence type="ECO:0000313" key="8">
    <source>
        <dbReference type="EMBL" id="OCA92670.1"/>
    </source>
</evidence>
<dbReference type="InterPro" id="IPR010343">
    <property type="entry name" value="ArAE_1"/>
</dbReference>
<dbReference type="Proteomes" id="UP000092578">
    <property type="component" value="Unassembled WGS sequence"/>
</dbReference>
<evidence type="ECO:0000256" key="6">
    <source>
        <dbReference type="SAM" id="Phobius"/>
    </source>
</evidence>
<dbReference type="Pfam" id="PF11728">
    <property type="entry name" value="ArAE_1_C"/>
    <property type="match status" value="1"/>
</dbReference>
<dbReference type="InterPro" id="IPR038323">
    <property type="entry name" value="ArAE_1_C_sf"/>
</dbReference>